<dbReference type="InterPro" id="IPR050570">
    <property type="entry name" value="Cell_wall_metabolism_enzyme"/>
</dbReference>
<feature type="compositionally biased region" description="Polar residues" evidence="2">
    <location>
        <begin position="243"/>
        <end position="299"/>
    </location>
</feature>
<comment type="caution">
    <text evidence="4">The sequence shown here is derived from an EMBL/GenBank/DDBJ whole genome shotgun (WGS) entry which is preliminary data.</text>
</comment>
<dbReference type="InterPro" id="IPR011055">
    <property type="entry name" value="Dup_hybrid_motif"/>
</dbReference>
<feature type="compositionally biased region" description="Basic residues" evidence="2">
    <location>
        <begin position="92"/>
        <end position="102"/>
    </location>
</feature>
<evidence type="ECO:0000256" key="2">
    <source>
        <dbReference type="SAM" id="MobiDB-lite"/>
    </source>
</evidence>
<feature type="compositionally biased region" description="Polar residues" evidence="2">
    <location>
        <begin position="126"/>
        <end position="138"/>
    </location>
</feature>
<keyword evidence="1" id="KW-0732">Signal</keyword>
<dbReference type="SUPFAM" id="SSF51261">
    <property type="entry name" value="Duplicated hybrid motif"/>
    <property type="match status" value="1"/>
</dbReference>
<feature type="region of interest" description="Disordered" evidence="2">
    <location>
        <begin position="84"/>
        <end position="184"/>
    </location>
</feature>
<protein>
    <submittedName>
        <fullName evidence="4">Peptidoglycan DD-metalloendopeptidase family protein</fullName>
    </submittedName>
</protein>
<gene>
    <name evidence="4" type="ORF">H6G83_16900</name>
</gene>
<dbReference type="RefSeq" id="WP_190474377.1">
    <property type="nucleotide sequence ID" value="NZ_JACJSG010000022.1"/>
</dbReference>
<evidence type="ECO:0000259" key="3">
    <source>
        <dbReference type="Pfam" id="PF01551"/>
    </source>
</evidence>
<organism evidence="4 5">
    <name type="scientific">Anabaena azotica FACHB-119</name>
    <dbReference type="NCBI Taxonomy" id="947527"/>
    <lineage>
        <taxon>Bacteria</taxon>
        <taxon>Bacillati</taxon>
        <taxon>Cyanobacteriota</taxon>
        <taxon>Cyanophyceae</taxon>
        <taxon>Nostocales</taxon>
        <taxon>Nostocaceae</taxon>
        <taxon>Anabaena</taxon>
        <taxon>Anabaena azotica</taxon>
    </lineage>
</organism>
<feature type="domain" description="M23ase beta-sheet core" evidence="3">
    <location>
        <begin position="400"/>
        <end position="492"/>
    </location>
</feature>
<feature type="region of interest" description="Disordered" evidence="2">
    <location>
        <begin position="1"/>
        <end position="21"/>
    </location>
</feature>
<feature type="compositionally biased region" description="Low complexity" evidence="2">
    <location>
        <begin position="146"/>
        <end position="159"/>
    </location>
</feature>
<dbReference type="PANTHER" id="PTHR21666:SF289">
    <property type="entry name" value="L-ALA--D-GLU ENDOPEPTIDASE"/>
    <property type="match status" value="1"/>
</dbReference>
<dbReference type="Gene3D" id="2.70.70.10">
    <property type="entry name" value="Glucose Permease (Domain IIA)"/>
    <property type="match status" value="1"/>
</dbReference>
<dbReference type="EMBL" id="JACJSG010000022">
    <property type="protein sequence ID" value="MBD2502267.1"/>
    <property type="molecule type" value="Genomic_DNA"/>
</dbReference>
<dbReference type="Proteomes" id="UP000661112">
    <property type="component" value="Unassembled WGS sequence"/>
</dbReference>
<dbReference type="InterPro" id="IPR016047">
    <property type="entry name" value="M23ase_b-sheet_dom"/>
</dbReference>
<name>A0ABR8D7N0_9NOST</name>
<dbReference type="PANTHER" id="PTHR21666">
    <property type="entry name" value="PEPTIDASE-RELATED"/>
    <property type="match status" value="1"/>
</dbReference>
<keyword evidence="5" id="KW-1185">Reference proteome</keyword>
<feature type="region of interest" description="Disordered" evidence="2">
    <location>
        <begin position="237"/>
        <end position="335"/>
    </location>
</feature>
<evidence type="ECO:0000256" key="1">
    <source>
        <dbReference type="ARBA" id="ARBA00022729"/>
    </source>
</evidence>
<feature type="compositionally biased region" description="Low complexity" evidence="2">
    <location>
        <begin position="315"/>
        <end position="328"/>
    </location>
</feature>
<reference evidence="4 5" key="1">
    <citation type="journal article" date="2020" name="ISME J.">
        <title>Comparative genomics reveals insights into cyanobacterial evolution and habitat adaptation.</title>
        <authorList>
            <person name="Chen M.Y."/>
            <person name="Teng W.K."/>
            <person name="Zhao L."/>
            <person name="Hu C.X."/>
            <person name="Zhou Y.K."/>
            <person name="Han B.P."/>
            <person name="Song L.R."/>
            <person name="Shu W.S."/>
        </authorList>
    </citation>
    <scope>NUCLEOTIDE SEQUENCE [LARGE SCALE GENOMIC DNA]</scope>
    <source>
        <strain evidence="4 5">FACHB-119</strain>
    </source>
</reference>
<accession>A0ABR8D7N0</accession>
<evidence type="ECO:0000313" key="4">
    <source>
        <dbReference type="EMBL" id="MBD2502267.1"/>
    </source>
</evidence>
<proteinExistence type="predicted"/>
<sequence>MTQRNNSARNQLHPTQPQGQTTKGLAYTLPAQGLCLLSSVSLLSGGFVVAQTETSIDNIVPTIENAQPTAGTTTVKKDIVIPAASPTEPKFSSRRTTLRQRLRKPEVAQTRQSQPKPDSPEPVFSVRQSKPQVETSRVTPAKNPEVKPQVTQTPQVTPTKEAEVATPSPTDKLPAFAKPANSGVAAEKTRDFNNAYIDPTNYSEKTAGTYEAPNSVIITERSSGCRTVLSSGQGIGNACAKPSDNQRVANSTGKSSPSWLRRSQTAQLPTLTPTRRLVASSNNNTTWRNSEVGTGSVTKTAYRPNRFIPNPSNFISSTTTSATPIAPSGGTLPPPMAEDNVAPRVSTVAYDIPLASVLPQIPYTNTIAYSGSGIMYPLAVASPITSLFGWRVHPITGNQRFHAGIDLGAPTGTPVLAAARGQVTTSNWLGGYGLTVILSHGSAQQTLYAHLSELLVQPGQWVEPGMVIGRVGSTGNSTGPHLHFEVRHLTQNGWVAVDPGVQLQVALSQSLRNSRTAQAVRE</sequence>
<evidence type="ECO:0000313" key="5">
    <source>
        <dbReference type="Proteomes" id="UP000661112"/>
    </source>
</evidence>
<dbReference type="Pfam" id="PF01551">
    <property type="entry name" value="Peptidase_M23"/>
    <property type="match status" value="1"/>
</dbReference>
<dbReference type="CDD" id="cd12797">
    <property type="entry name" value="M23_peptidase"/>
    <property type="match status" value="1"/>
</dbReference>